<dbReference type="OrthoDB" id="205445at2157"/>
<dbReference type="PROSITE" id="PS51257">
    <property type="entry name" value="PROKAR_LIPOPROTEIN"/>
    <property type="match status" value="1"/>
</dbReference>
<keyword evidence="2" id="KW-1185">Reference proteome</keyword>
<sequence>MKERVSRRRLLAGLGTAGVAALAGCSTAAGSSTSRLAYVRVANWHESAHTVHVLVERDGDLVHWSSHDLAARDGDITTQPIEQTWADEQAEFVVRVRVDDQRRWKVFDLANREGDCYGVEARVNEQGTVGVWYEQSPRQCRTSTPQAAE</sequence>
<dbReference type="GeneID" id="35593947"/>
<gene>
    <name evidence="1" type="ORF">C2R22_17605</name>
</gene>
<dbReference type="EMBL" id="CP026309">
    <property type="protein sequence ID" value="AUV83233.1"/>
    <property type="molecule type" value="Genomic_DNA"/>
</dbReference>
<dbReference type="KEGG" id="srub:C2R22_17605"/>
<name>A0A2I8VMT3_9EURY</name>
<evidence type="ECO:0000313" key="2">
    <source>
        <dbReference type="Proteomes" id="UP000236584"/>
    </source>
</evidence>
<reference evidence="1 2" key="1">
    <citation type="submission" date="2018-01" db="EMBL/GenBank/DDBJ databases">
        <title>Complete genome sequence of Salinigranum rubrum GX10T, an extremely halophilic archaeon isolated from a marine solar saltern.</title>
        <authorList>
            <person name="Han S."/>
        </authorList>
    </citation>
    <scope>NUCLEOTIDE SEQUENCE [LARGE SCALE GENOMIC DNA]</scope>
    <source>
        <strain evidence="1 2">GX10</strain>
    </source>
</reference>
<dbReference type="PROSITE" id="PS51318">
    <property type="entry name" value="TAT"/>
    <property type="match status" value="1"/>
</dbReference>
<protein>
    <submittedName>
        <fullName evidence="1">Uncharacterized protein</fullName>
    </submittedName>
</protein>
<dbReference type="Proteomes" id="UP000236584">
    <property type="component" value="Chromosome"/>
</dbReference>
<dbReference type="RefSeq" id="WP_103426922.1">
    <property type="nucleotide sequence ID" value="NZ_CP026309.1"/>
</dbReference>
<accession>A0A2I8VMT3</accession>
<dbReference type="InterPro" id="IPR006311">
    <property type="entry name" value="TAT_signal"/>
</dbReference>
<evidence type="ECO:0000313" key="1">
    <source>
        <dbReference type="EMBL" id="AUV83233.1"/>
    </source>
</evidence>
<organism evidence="1 2">
    <name type="scientific">Salinigranum rubrum</name>
    <dbReference type="NCBI Taxonomy" id="755307"/>
    <lineage>
        <taxon>Archaea</taxon>
        <taxon>Methanobacteriati</taxon>
        <taxon>Methanobacteriota</taxon>
        <taxon>Stenosarchaea group</taxon>
        <taxon>Halobacteria</taxon>
        <taxon>Halobacteriales</taxon>
        <taxon>Haloferacaceae</taxon>
        <taxon>Salinigranum</taxon>
    </lineage>
</organism>
<proteinExistence type="predicted"/>
<dbReference type="AlphaFoldDB" id="A0A2I8VMT3"/>